<dbReference type="EMBL" id="KX838307">
    <property type="protein sequence ID" value="AUO31317.1"/>
    <property type="molecule type" value="Genomic_DNA"/>
</dbReference>
<dbReference type="GO" id="GO:0032259">
    <property type="term" value="P:methylation"/>
    <property type="evidence" value="ECO:0007669"/>
    <property type="project" value="UniProtKB-KW"/>
</dbReference>
<name>A0A3G1LY21_HELPX</name>
<protein>
    <submittedName>
        <fullName evidence="1">DNA methylase_3</fullName>
    </submittedName>
</protein>
<organism evidence="1">
    <name type="scientific">Helicobacter pylori</name>
    <name type="common">Campylobacter pylori</name>
    <dbReference type="NCBI Taxonomy" id="210"/>
    <lineage>
        <taxon>Bacteria</taxon>
        <taxon>Pseudomonadati</taxon>
        <taxon>Campylobacterota</taxon>
        <taxon>Epsilonproteobacteria</taxon>
        <taxon>Campylobacterales</taxon>
        <taxon>Helicobacteraceae</taxon>
        <taxon>Helicobacter</taxon>
    </lineage>
</organism>
<evidence type="ECO:0000313" key="1">
    <source>
        <dbReference type="EMBL" id="AUO31317.1"/>
    </source>
</evidence>
<keyword evidence="1" id="KW-0489">Methyltransferase</keyword>
<reference evidence="1" key="1">
    <citation type="journal article" date="2017" name="Helicobacter">
        <title>The expression of Helicobacter pylori tfs plasticity zone cluster is regulated by pH and adherence, and its composition is associated with differential gastric IL-8 secretion.</title>
        <authorList>
            <person name="Silva B."/>
            <person name="Nunes A."/>
            <person name="Vale F.F."/>
            <person name="Rocha R."/>
            <person name="Gomes J.P."/>
            <person name="Dias R."/>
            <person name="Oleastro M."/>
        </authorList>
    </citation>
    <scope>NUCLEOTIDE SEQUENCE</scope>
    <source>
        <strain evidence="1">Hp2406/06</strain>
    </source>
</reference>
<accession>A0A3G1LY21</accession>
<dbReference type="GO" id="GO:0008168">
    <property type="term" value="F:methyltransferase activity"/>
    <property type="evidence" value="ECO:0007669"/>
    <property type="project" value="UniProtKB-KW"/>
</dbReference>
<keyword evidence="1" id="KW-0808">Transferase</keyword>
<dbReference type="AlphaFoldDB" id="A0A3G1LY21"/>
<proteinExistence type="predicted"/>
<sequence length="37" mass="4198">MSSTNAFNNMCLNNVIEFGVTPFNIIFFKLSPFLKTP</sequence>